<dbReference type="PIRSF" id="PIRSF035170">
    <property type="entry name" value="HD_phosphohydro"/>
    <property type="match status" value="1"/>
</dbReference>
<comment type="caution">
    <text evidence="1">The sequence shown here is derived from an EMBL/GenBank/DDBJ whole genome shotgun (WGS) entry which is preliminary data.</text>
</comment>
<dbReference type="RefSeq" id="WP_193120093.1">
    <property type="nucleotide sequence ID" value="NZ_JADBGI010000001.1"/>
</dbReference>
<evidence type="ECO:0000313" key="2">
    <source>
        <dbReference type="Proteomes" id="UP000806528"/>
    </source>
</evidence>
<dbReference type="Proteomes" id="UP000806528">
    <property type="component" value="Unassembled WGS sequence"/>
</dbReference>
<dbReference type="PANTHER" id="PTHR21174:SF0">
    <property type="entry name" value="HD PHOSPHOHYDROLASE FAMILY PROTEIN-RELATED"/>
    <property type="match status" value="1"/>
</dbReference>
<dbReference type="EMBL" id="JADBGI010000001">
    <property type="protein sequence ID" value="MBE2997459.1"/>
    <property type="molecule type" value="Genomic_DNA"/>
</dbReference>
<organism evidence="1 2">
    <name type="scientific">Nocardiopsis coralli</name>
    <dbReference type="NCBI Taxonomy" id="2772213"/>
    <lineage>
        <taxon>Bacteria</taxon>
        <taxon>Bacillati</taxon>
        <taxon>Actinomycetota</taxon>
        <taxon>Actinomycetes</taxon>
        <taxon>Streptosporangiales</taxon>
        <taxon>Nocardiopsidaceae</taxon>
        <taxon>Nocardiopsis</taxon>
    </lineage>
</organism>
<name>A0ABR9P0S5_9ACTN</name>
<dbReference type="SUPFAM" id="SSF109604">
    <property type="entry name" value="HD-domain/PDEase-like"/>
    <property type="match status" value="1"/>
</dbReference>
<keyword evidence="2" id="KW-1185">Reference proteome</keyword>
<dbReference type="Gene3D" id="1.10.3210.10">
    <property type="entry name" value="Hypothetical protein af1432"/>
    <property type="match status" value="1"/>
</dbReference>
<protein>
    <submittedName>
        <fullName evidence="1">Metal-dependent phosphohydrolase</fullName>
    </submittedName>
</protein>
<dbReference type="InterPro" id="IPR009218">
    <property type="entry name" value="HD_phosphohydro"/>
</dbReference>
<gene>
    <name evidence="1" type="ORF">IDM40_01885</name>
</gene>
<accession>A0ABR9P0S5</accession>
<proteinExistence type="predicted"/>
<evidence type="ECO:0000313" key="1">
    <source>
        <dbReference type="EMBL" id="MBE2997459.1"/>
    </source>
</evidence>
<reference evidence="1 2" key="1">
    <citation type="submission" date="2020-09" db="EMBL/GenBank/DDBJ databases">
        <title>Diversity and distribution of actinomycetes associated with coral in the coast of Hainan.</title>
        <authorList>
            <person name="Li F."/>
        </authorList>
    </citation>
    <scope>NUCLEOTIDE SEQUENCE [LARGE SCALE GENOMIC DNA]</scope>
    <source>
        <strain evidence="1 2">HNM0947</strain>
    </source>
</reference>
<sequence length="229" mass="26105">MVSSHRSRRSDGPPEHEDVVLLRASWARLAGTRPEARAVGEELLGRWSEPHRRYHTLTHLWSTLRAVEILEQEAAHPDRVRYAVWFHDAVYEKRPGTDEDESALVADRLLTLMGCERGDVAEVVRLVELTATHLPEEGDPDGAVLCDADLSVLAAEPDGYLEYTAAVRAEYGHLNDRVFRAGRLRVLRSLLDRSDLFHTRFGRTHWEGRARLNMRAEIDRLTEAARREA</sequence>
<dbReference type="PANTHER" id="PTHR21174">
    <property type="match status" value="1"/>
</dbReference>